<reference evidence="10" key="1">
    <citation type="submission" date="2021-08" db="EMBL/GenBank/DDBJ databases">
        <title>Chromosome-Level Trichoderma cornu-damae using Hi-C Data.</title>
        <authorList>
            <person name="Kim C.S."/>
        </authorList>
    </citation>
    <scope>NUCLEOTIDE SEQUENCE</scope>
    <source>
        <strain evidence="10">KA19-0412C</strain>
    </source>
</reference>
<dbReference type="InterPro" id="IPR006565">
    <property type="entry name" value="BTP"/>
</dbReference>
<dbReference type="GO" id="GO:0046982">
    <property type="term" value="F:protein heterodimerization activity"/>
    <property type="evidence" value="ECO:0007669"/>
    <property type="project" value="InterPro"/>
</dbReference>
<dbReference type="CDD" id="cd08049">
    <property type="entry name" value="TAF8"/>
    <property type="match status" value="1"/>
</dbReference>
<protein>
    <recommendedName>
        <fullName evidence="3">Transcription initiation factor TFIID subunit 8</fullName>
    </recommendedName>
</protein>
<dbReference type="Pfam" id="PF10406">
    <property type="entry name" value="TAF8_C"/>
    <property type="match status" value="1"/>
</dbReference>
<gene>
    <name evidence="10" type="ORF">Trco_002181</name>
</gene>
<keyword evidence="11" id="KW-1185">Reference proteome</keyword>
<dbReference type="Proteomes" id="UP000827724">
    <property type="component" value="Unassembled WGS sequence"/>
</dbReference>
<feature type="region of interest" description="Disordered" evidence="7">
    <location>
        <begin position="195"/>
        <end position="231"/>
    </location>
</feature>
<keyword evidence="6" id="KW-0539">Nucleus</keyword>
<feature type="compositionally biased region" description="Polar residues" evidence="7">
    <location>
        <begin position="33"/>
        <end position="42"/>
    </location>
</feature>
<sequence length="318" mass="36031">MSRKRNISLATIDSELKRPRLSTREGEPWNGRQFGTTQARTRQESFSEWADEDSVVAAPSLSPTLHHFARSGIQRSIAVVLAHDGFQSASPEALESFTEIVELYMSSIIGEIKRLAVSSRREAPVPSDFETMLKRHNLPLSSLKPHIKSRICHQVRADRNPGVVTVDDTFNSLPLLGAELSGQSDKESKAYIPSSFPGFPSTHTYRFTPQDDKKTRDSKQTREDAAKSAQLGEDALRRLVRASKMRKQKEVKSLVERDSQGKERFWLWESTMKRFMGGDRFRENADRVEIADHSMLVNADIKFSRRDISRLGKKSNAL</sequence>
<feature type="compositionally biased region" description="Basic and acidic residues" evidence="7">
    <location>
        <begin position="17"/>
        <end position="27"/>
    </location>
</feature>
<proteinExistence type="inferred from homology"/>
<evidence type="ECO:0000259" key="8">
    <source>
        <dbReference type="Pfam" id="PF07524"/>
    </source>
</evidence>
<evidence type="ECO:0000256" key="6">
    <source>
        <dbReference type="ARBA" id="ARBA00023242"/>
    </source>
</evidence>
<evidence type="ECO:0000256" key="7">
    <source>
        <dbReference type="SAM" id="MobiDB-lite"/>
    </source>
</evidence>
<evidence type="ECO:0000256" key="2">
    <source>
        <dbReference type="ARBA" id="ARBA00008767"/>
    </source>
</evidence>
<dbReference type="OrthoDB" id="2193813at2759"/>
<feature type="domain" description="Transcription factor TFIID subunit 8 C-terminal" evidence="9">
    <location>
        <begin position="191"/>
        <end position="239"/>
    </location>
</feature>
<dbReference type="InterPro" id="IPR037818">
    <property type="entry name" value="TAF8"/>
</dbReference>
<keyword evidence="5" id="KW-0804">Transcription</keyword>
<dbReference type="PANTHER" id="PTHR46469:SF1">
    <property type="entry name" value="TRANSCRIPTION INITIATION FACTOR TFIID SUBUNIT 8"/>
    <property type="match status" value="1"/>
</dbReference>
<comment type="similarity">
    <text evidence="2">Belongs to the TAF8 family.</text>
</comment>
<dbReference type="EMBL" id="JAIWOZ010000002">
    <property type="protein sequence ID" value="KAH6608835.1"/>
    <property type="molecule type" value="Genomic_DNA"/>
</dbReference>
<dbReference type="Pfam" id="PF07524">
    <property type="entry name" value="Bromo_TP"/>
    <property type="match status" value="1"/>
</dbReference>
<organism evidence="10 11">
    <name type="scientific">Trichoderma cornu-damae</name>
    <dbReference type="NCBI Taxonomy" id="654480"/>
    <lineage>
        <taxon>Eukaryota</taxon>
        <taxon>Fungi</taxon>
        <taxon>Dikarya</taxon>
        <taxon>Ascomycota</taxon>
        <taxon>Pezizomycotina</taxon>
        <taxon>Sordariomycetes</taxon>
        <taxon>Hypocreomycetidae</taxon>
        <taxon>Hypocreales</taxon>
        <taxon>Hypocreaceae</taxon>
        <taxon>Trichoderma</taxon>
    </lineage>
</organism>
<evidence type="ECO:0000259" key="9">
    <source>
        <dbReference type="Pfam" id="PF10406"/>
    </source>
</evidence>
<dbReference type="InterPro" id="IPR019473">
    <property type="entry name" value="TFIID_su8_C"/>
</dbReference>
<dbReference type="InterPro" id="IPR009072">
    <property type="entry name" value="Histone-fold"/>
</dbReference>
<dbReference type="GO" id="GO:0006367">
    <property type="term" value="P:transcription initiation at RNA polymerase II promoter"/>
    <property type="evidence" value="ECO:0007669"/>
    <property type="project" value="TreeGrafter"/>
</dbReference>
<dbReference type="Gene3D" id="1.10.20.10">
    <property type="entry name" value="Histone, subunit A"/>
    <property type="match status" value="1"/>
</dbReference>
<evidence type="ECO:0000256" key="3">
    <source>
        <dbReference type="ARBA" id="ARBA00017307"/>
    </source>
</evidence>
<comment type="subcellular location">
    <subcellularLocation>
        <location evidence="1">Nucleus</location>
    </subcellularLocation>
</comment>
<comment type="caution">
    <text evidence="10">The sequence shown here is derived from an EMBL/GenBank/DDBJ whole genome shotgun (WGS) entry which is preliminary data.</text>
</comment>
<evidence type="ECO:0000256" key="4">
    <source>
        <dbReference type="ARBA" id="ARBA00023015"/>
    </source>
</evidence>
<feature type="compositionally biased region" description="Basic and acidic residues" evidence="7">
    <location>
        <begin position="209"/>
        <end position="226"/>
    </location>
</feature>
<dbReference type="GO" id="GO:0005669">
    <property type="term" value="C:transcription factor TFIID complex"/>
    <property type="evidence" value="ECO:0007669"/>
    <property type="project" value="InterPro"/>
</dbReference>
<feature type="region of interest" description="Disordered" evidence="7">
    <location>
        <begin position="17"/>
        <end position="42"/>
    </location>
</feature>
<evidence type="ECO:0000256" key="5">
    <source>
        <dbReference type="ARBA" id="ARBA00023163"/>
    </source>
</evidence>
<dbReference type="AlphaFoldDB" id="A0A9P8QSB6"/>
<name>A0A9P8QSB6_9HYPO</name>
<evidence type="ECO:0000313" key="10">
    <source>
        <dbReference type="EMBL" id="KAH6608835.1"/>
    </source>
</evidence>
<feature type="domain" description="Bromodomain associated" evidence="8">
    <location>
        <begin position="67"/>
        <end position="138"/>
    </location>
</feature>
<dbReference type="CDD" id="cd00076">
    <property type="entry name" value="HFD_SF"/>
    <property type="match status" value="1"/>
</dbReference>
<accession>A0A9P8QSB6</accession>
<dbReference type="PANTHER" id="PTHR46469">
    <property type="entry name" value="TRANSCRIPTION INITIATION FACTOR TFIID SUBUNIT 8"/>
    <property type="match status" value="1"/>
</dbReference>
<evidence type="ECO:0000256" key="1">
    <source>
        <dbReference type="ARBA" id="ARBA00004123"/>
    </source>
</evidence>
<keyword evidence="4" id="KW-0805">Transcription regulation</keyword>
<evidence type="ECO:0000313" key="11">
    <source>
        <dbReference type="Proteomes" id="UP000827724"/>
    </source>
</evidence>